<dbReference type="OrthoDB" id="6417226at2759"/>
<evidence type="ECO:0000256" key="1">
    <source>
        <dbReference type="SAM" id="MobiDB-lite"/>
    </source>
</evidence>
<keyword evidence="3" id="KW-1185">Reference proteome</keyword>
<dbReference type="AlphaFoldDB" id="A0A811UT05"/>
<name>A0A811UT05_CERCA</name>
<comment type="caution">
    <text evidence="2">The sequence shown here is derived from an EMBL/GenBank/DDBJ whole genome shotgun (WGS) entry which is preliminary data.</text>
</comment>
<evidence type="ECO:0000313" key="2">
    <source>
        <dbReference type="EMBL" id="CAD7001824.1"/>
    </source>
</evidence>
<feature type="region of interest" description="Disordered" evidence="1">
    <location>
        <begin position="32"/>
        <end position="51"/>
    </location>
</feature>
<reference evidence="2" key="1">
    <citation type="submission" date="2020-11" db="EMBL/GenBank/DDBJ databases">
        <authorList>
            <person name="Whitehead M."/>
        </authorList>
    </citation>
    <scope>NUCLEOTIDE SEQUENCE</scope>
    <source>
        <strain evidence="2">EGII</strain>
    </source>
</reference>
<sequence>MTSACHLNLIMIFDTKTSNKLSQQMTNLISRTKINDRQKKNGGNGSKSEAREDNQVCYNKCSSIVNHKIINKSNYICDNEQSSKSSYFQTNAQVATCLSESEVMIIMTTRIVMMVTIKSI</sequence>
<proteinExistence type="predicted"/>
<dbReference type="EMBL" id="CAJHJT010000023">
    <property type="protein sequence ID" value="CAD7001824.1"/>
    <property type="molecule type" value="Genomic_DNA"/>
</dbReference>
<organism evidence="2 3">
    <name type="scientific">Ceratitis capitata</name>
    <name type="common">Mediterranean fruit fly</name>
    <name type="synonym">Tephritis capitata</name>
    <dbReference type="NCBI Taxonomy" id="7213"/>
    <lineage>
        <taxon>Eukaryota</taxon>
        <taxon>Metazoa</taxon>
        <taxon>Ecdysozoa</taxon>
        <taxon>Arthropoda</taxon>
        <taxon>Hexapoda</taxon>
        <taxon>Insecta</taxon>
        <taxon>Pterygota</taxon>
        <taxon>Neoptera</taxon>
        <taxon>Endopterygota</taxon>
        <taxon>Diptera</taxon>
        <taxon>Brachycera</taxon>
        <taxon>Muscomorpha</taxon>
        <taxon>Tephritoidea</taxon>
        <taxon>Tephritidae</taxon>
        <taxon>Ceratitis</taxon>
        <taxon>Ceratitis</taxon>
    </lineage>
</organism>
<evidence type="ECO:0000313" key="3">
    <source>
        <dbReference type="Proteomes" id="UP000606786"/>
    </source>
</evidence>
<dbReference type="Proteomes" id="UP000606786">
    <property type="component" value="Unassembled WGS sequence"/>
</dbReference>
<gene>
    <name evidence="2" type="ORF">CCAP1982_LOCUS10314</name>
</gene>
<protein>
    <submittedName>
        <fullName evidence="2">(Mediterranean fruit fly) hypothetical protein</fullName>
    </submittedName>
</protein>
<accession>A0A811UT05</accession>